<dbReference type="InterPro" id="IPR000121">
    <property type="entry name" value="PEP_util_C"/>
</dbReference>
<dbReference type="Pfam" id="PF02896">
    <property type="entry name" value="PEP-utilizers_C"/>
    <property type="match status" value="1"/>
</dbReference>
<feature type="domain" description="PEP-utilising enzyme C-terminal" evidence="17">
    <location>
        <begin position="515"/>
        <end position="873"/>
    </location>
</feature>
<keyword evidence="6" id="KW-0808">Transferase</keyword>
<dbReference type="EC" id="2.7.9.1" evidence="4 12"/>
<comment type="cofactor">
    <cofactor evidence="1 12 15">
        <name>Mg(2+)</name>
        <dbReference type="ChEBI" id="CHEBI:18420"/>
    </cofactor>
</comment>
<dbReference type="SUPFAM" id="SSF56059">
    <property type="entry name" value="Glutathione synthetase ATP-binding domain-like"/>
    <property type="match status" value="1"/>
</dbReference>
<feature type="binding site" evidence="14">
    <location>
        <position position="750"/>
    </location>
    <ligand>
        <name>substrate</name>
    </ligand>
</feature>
<dbReference type="Gene3D" id="3.50.30.10">
    <property type="entry name" value="Phosphohistidine domain"/>
    <property type="match status" value="1"/>
</dbReference>
<dbReference type="InterPro" id="IPR013815">
    <property type="entry name" value="ATP_grasp_subdomain_1"/>
</dbReference>
<evidence type="ECO:0000256" key="15">
    <source>
        <dbReference type="PIRSR" id="PIRSR000853-3"/>
    </source>
</evidence>
<dbReference type="PROSITE" id="PS00370">
    <property type="entry name" value="PEP_ENZYMES_PHOS_SITE"/>
    <property type="match status" value="1"/>
</dbReference>
<dbReference type="OrthoDB" id="9765468at2"/>
<keyword evidence="10" id="KW-0067">ATP-binding</keyword>
<accession>E1R3A1</accession>
<comment type="similarity">
    <text evidence="3 12">Belongs to the PEP-utilizing enzyme family.</text>
</comment>
<dbReference type="Gene3D" id="1.10.189.10">
    <property type="entry name" value="Pyruvate Phosphate Dikinase, domain 2"/>
    <property type="match status" value="1"/>
</dbReference>
<sequence>MTKNMHFFSRNKYVKNRETWETFGLRGKQAMEFAALDLPILPGFIIDASVTAHLDHQDDMKRYLKNYIGKCESDTGKRFGDKENPLLVKVVISPNLAIVSYPTLHNFGLTDDTIPGFNQFVGEDFGYHEVLFLIKGYLQVEEKIAQLEERQKDAEKITSLIENLQKGMEKNDKAEKFKSLMEEYRRYLPEDFFSDAYTQLEIVLKSISKMLAIDELDDEDAALIVQPMVYGNYGKNSASGEFFTRNIVTGDKKLEGWFEQNRFNSIESEGKEIAKIEKPIFAELEKVAGIVEDHFKEIRSIRFTVENGKVWLIDQRPLMSKSVQADVKTLLDLYARKIISREELITAFKPDQLNEILHPVIDVKSTKSMERIDGGIAGAPGAAIGRIYFSTETLLDAYKSAQQKGEDTRLILCMPATFAEDVKAIEVSTGVLSAEGGYSAHASVVARQYGKVSLVNFDLKFRGKKKAQIGKVDLNEGDLVTLNVPHYGEPTIFLGEAQLIEPDPKQSGLLDFIDVVKKDVAAFHVRVNADKPRDAELARTFGAEGIGLCRTEHMFFQEERINVFREMIMSDNREERLKVLKKLKKMQQSDFYQIFKAMEGKEVTIRLLDAPLHEFLPHNDEQMKAFLDYLKTSGGKSMSQREVRERCDALAEFNPMLGHRGCRIAVSYPEIYEMQMEAIFEAAYKLISEGKKVAPEIMIPLIMNHNELKLIIYGKKIEGNTYRGLAQVEEQVRERLGAKPVDYKFGTMIELPVAALGAGEIARYAQFFSFGTNDLTQTTIGLSRDDYTSFMPDYTLFDILSGNPFQILDEHVKELISIAVRRGTLTRPGLTKGLCGEHGAVPSNIAFCMDAGLDYVSCSVYSVPIALLAVAQQNIERRRA</sequence>
<dbReference type="Gene3D" id="3.20.20.60">
    <property type="entry name" value="Phosphoenolpyruvate-binding domains"/>
    <property type="match status" value="1"/>
</dbReference>
<dbReference type="KEGG" id="ssm:Spirs_2418"/>
<feature type="binding site" evidence="14">
    <location>
        <position position="606"/>
    </location>
    <ligand>
        <name>substrate</name>
    </ligand>
</feature>
<dbReference type="HOGENOM" id="CLU_015345_0_2_12"/>
<dbReference type="EMBL" id="CP002116">
    <property type="protein sequence ID" value="ADK81532.1"/>
    <property type="molecule type" value="Genomic_DNA"/>
</dbReference>
<keyword evidence="19" id="KW-1185">Reference proteome</keyword>
<dbReference type="GO" id="GO:0005524">
    <property type="term" value="F:ATP binding"/>
    <property type="evidence" value="ECO:0007669"/>
    <property type="project" value="UniProtKB-UniRule"/>
</dbReference>
<dbReference type="eggNOG" id="COG1080">
    <property type="taxonomic scope" value="Bacteria"/>
</dbReference>
<dbReference type="Gene3D" id="3.30.1490.20">
    <property type="entry name" value="ATP-grasp fold, A domain"/>
    <property type="match status" value="1"/>
</dbReference>
<evidence type="ECO:0000256" key="12">
    <source>
        <dbReference type="PIRNR" id="PIRNR000853"/>
    </source>
</evidence>
<dbReference type="InterPro" id="IPR023151">
    <property type="entry name" value="PEP_util_CS"/>
</dbReference>
<dbReference type="SUPFAM" id="SSF52009">
    <property type="entry name" value="Phosphohistidine domain"/>
    <property type="match status" value="1"/>
</dbReference>
<organism evidence="18 19">
    <name type="scientific">Sediminispirochaeta smaragdinae (strain DSM 11293 / JCM 15392 / SEBR 4228)</name>
    <name type="common">Spirochaeta smaragdinae</name>
    <dbReference type="NCBI Taxonomy" id="573413"/>
    <lineage>
        <taxon>Bacteria</taxon>
        <taxon>Pseudomonadati</taxon>
        <taxon>Spirochaetota</taxon>
        <taxon>Spirochaetia</taxon>
        <taxon>Spirochaetales</taxon>
        <taxon>Spirochaetaceae</taxon>
        <taxon>Sediminispirochaeta</taxon>
    </lineage>
</organism>
<evidence type="ECO:0000313" key="18">
    <source>
        <dbReference type="EMBL" id="ADK81532.1"/>
    </source>
</evidence>
<evidence type="ECO:0000256" key="8">
    <source>
        <dbReference type="ARBA" id="ARBA00022741"/>
    </source>
</evidence>
<feature type="binding site" evidence="14">
    <location>
        <position position="774"/>
    </location>
    <ligand>
        <name>substrate</name>
    </ligand>
</feature>
<dbReference type="InterPro" id="IPR040442">
    <property type="entry name" value="Pyrv_kinase-like_dom_sf"/>
</dbReference>
<comment type="catalytic activity">
    <reaction evidence="12">
        <text>pyruvate + phosphate + ATP = phosphoenolpyruvate + AMP + diphosphate + H(+)</text>
        <dbReference type="Rhea" id="RHEA:10756"/>
        <dbReference type="ChEBI" id="CHEBI:15361"/>
        <dbReference type="ChEBI" id="CHEBI:15378"/>
        <dbReference type="ChEBI" id="CHEBI:30616"/>
        <dbReference type="ChEBI" id="CHEBI:33019"/>
        <dbReference type="ChEBI" id="CHEBI:43474"/>
        <dbReference type="ChEBI" id="CHEBI:58702"/>
        <dbReference type="ChEBI" id="CHEBI:456215"/>
        <dbReference type="EC" id="2.7.9.1"/>
    </reaction>
</comment>
<dbReference type="PROSITE" id="PS00742">
    <property type="entry name" value="PEP_ENZYMES_2"/>
    <property type="match status" value="1"/>
</dbReference>
<dbReference type="AlphaFoldDB" id="E1R3A1"/>
<keyword evidence="8" id="KW-0547">Nucleotide-binding</keyword>
<dbReference type="Gene3D" id="3.30.470.20">
    <property type="entry name" value="ATP-grasp fold, B domain"/>
    <property type="match status" value="1"/>
</dbReference>
<protein>
    <recommendedName>
        <fullName evidence="5 12">Pyruvate, phosphate dikinase</fullName>
        <ecNumber evidence="4 12">2.7.9.1</ecNumber>
    </recommendedName>
</protein>
<comment type="function">
    <text evidence="2">Catalyzes the reversible phosphorylation of pyruvate and phosphate.</text>
</comment>
<feature type="domain" description="PEP-utilising enzyme mobile" evidence="16">
    <location>
        <begin position="410"/>
        <end position="477"/>
    </location>
</feature>
<feature type="active site" description="Proton donor" evidence="13">
    <location>
        <position position="835"/>
    </location>
</feature>
<dbReference type="STRING" id="573413.Spirs_2418"/>
<keyword evidence="9" id="KW-0418">Kinase</keyword>
<evidence type="ECO:0000256" key="13">
    <source>
        <dbReference type="PIRSR" id="PIRSR000853-1"/>
    </source>
</evidence>
<evidence type="ECO:0000259" key="17">
    <source>
        <dbReference type="Pfam" id="PF02896"/>
    </source>
</evidence>
<dbReference type="Pfam" id="PF00391">
    <property type="entry name" value="PEP-utilizers"/>
    <property type="match status" value="1"/>
</dbReference>
<dbReference type="PANTHER" id="PTHR22931">
    <property type="entry name" value="PHOSPHOENOLPYRUVATE DIKINASE-RELATED"/>
    <property type="match status" value="1"/>
</dbReference>
<feature type="binding site" evidence="15">
    <location>
        <position position="750"/>
    </location>
    <ligand>
        <name>Mg(2+)</name>
        <dbReference type="ChEBI" id="CHEBI:18420"/>
    </ligand>
</feature>
<name>E1R3A1_SEDSS</name>
<evidence type="ECO:0000256" key="5">
    <source>
        <dbReference type="ARBA" id="ARBA00020138"/>
    </source>
</evidence>
<dbReference type="InterPro" id="IPR036637">
    <property type="entry name" value="Phosphohistidine_dom_sf"/>
</dbReference>
<dbReference type="InterPro" id="IPR018274">
    <property type="entry name" value="PEP_util_AS"/>
</dbReference>
<evidence type="ECO:0000256" key="11">
    <source>
        <dbReference type="ARBA" id="ARBA00022842"/>
    </source>
</evidence>
<evidence type="ECO:0000313" key="19">
    <source>
        <dbReference type="Proteomes" id="UP000002318"/>
    </source>
</evidence>
<feature type="binding site" evidence="14">
    <location>
        <position position="550"/>
    </location>
    <ligand>
        <name>substrate</name>
    </ligand>
</feature>
<evidence type="ECO:0000259" key="16">
    <source>
        <dbReference type="Pfam" id="PF00391"/>
    </source>
</evidence>
<dbReference type="RefSeq" id="WP_013254995.1">
    <property type="nucleotide sequence ID" value="NC_014364.1"/>
</dbReference>
<feature type="binding site" evidence="14">
    <location>
        <position position="771"/>
    </location>
    <ligand>
        <name>substrate</name>
    </ligand>
</feature>
<feature type="binding site" evidence="15">
    <location>
        <position position="774"/>
    </location>
    <ligand>
        <name>Mg(2+)</name>
        <dbReference type="ChEBI" id="CHEBI:18420"/>
    </ligand>
</feature>
<dbReference type="PANTHER" id="PTHR22931:SF9">
    <property type="entry name" value="PYRUVATE, PHOSPHATE DIKINASE 1, CHLOROPLASTIC"/>
    <property type="match status" value="1"/>
</dbReference>
<evidence type="ECO:0000256" key="14">
    <source>
        <dbReference type="PIRSR" id="PIRSR000853-2"/>
    </source>
</evidence>
<dbReference type="PIRSF" id="PIRSF000853">
    <property type="entry name" value="PPDK"/>
    <property type="match status" value="1"/>
</dbReference>
<dbReference type="eggNOG" id="COG0574">
    <property type="taxonomic scope" value="Bacteria"/>
</dbReference>
<reference evidence="18 19" key="1">
    <citation type="journal article" date="2010" name="Stand. Genomic Sci.">
        <title>Complete genome sequence of Spirochaeta smaragdinae type strain (SEBR 4228).</title>
        <authorList>
            <person name="Mavromatis K."/>
            <person name="Yasawong M."/>
            <person name="Chertkov O."/>
            <person name="Lapidus A."/>
            <person name="Lucas S."/>
            <person name="Nolan M."/>
            <person name="Del Rio T.G."/>
            <person name="Tice H."/>
            <person name="Cheng J.F."/>
            <person name="Pitluck S."/>
            <person name="Liolios K."/>
            <person name="Ivanova N."/>
            <person name="Tapia R."/>
            <person name="Han C."/>
            <person name="Bruce D."/>
            <person name="Goodwin L."/>
            <person name="Pati A."/>
            <person name="Chen A."/>
            <person name="Palaniappan K."/>
            <person name="Land M."/>
            <person name="Hauser L."/>
            <person name="Chang Y.J."/>
            <person name="Jeffries C.D."/>
            <person name="Detter J.C."/>
            <person name="Rohde M."/>
            <person name="Brambilla E."/>
            <person name="Spring S."/>
            <person name="Goker M."/>
            <person name="Sikorski J."/>
            <person name="Woyke T."/>
            <person name="Bristow J."/>
            <person name="Eisen J.A."/>
            <person name="Markowitz V."/>
            <person name="Hugenholtz P."/>
            <person name="Klenk H.P."/>
            <person name="Kyrpides N.C."/>
        </authorList>
    </citation>
    <scope>NUCLEOTIDE SEQUENCE [LARGE SCALE GENOMIC DNA]</scope>
    <source>
        <strain evidence="19">DSM 11293 / JCM 15392 / SEBR 4228</strain>
    </source>
</reference>
<keyword evidence="11 15" id="KW-0460">Magnesium</keyword>
<dbReference type="GO" id="GO:0050242">
    <property type="term" value="F:pyruvate, phosphate dikinase activity"/>
    <property type="evidence" value="ECO:0007669"/>
    <property type="project" value="UniProtKB-UniRule"/>
</dbReference>
<dbReference type="InterPro" id="IPR015813">
    <property type="entry name" value="Pyrv/PenolPyrv_kinase-like_dom"/>
</dbReference>
<evidence type="ECO:0000256" key="4">
    <source>
        <dbReference type="ARBA" id="ARBA00011994"/>
    </source>
</evidence>
<feature type="active site" description="Tele-phosphohistidine intermediate" evidence="13">
    <location>
        <position position="441"/>
    </location>
</feature>
<dbReference type="Proteomes" id="UP000002318">
    <property type="component" value="Chromosome"/>
</dbReference>
<evidence type="ECO:0000256" key="3">
    <source>
        <dbReference type="ARBA" id="ARBA00007837"/>
    </source>
</evidence>
<dbReference type="SUPFAM" id="SSF51621">
    <property type="entry name" value="Phosphoenolpyruvate/pyruvate domain"/>
    <property type="match status" value="1"/>
</dbReference>
<evidence type="ECO:0000256" key="10">
    <source>
        <dbReference type="ARBA" id="ARBA00022840"/>
    </source>
</evidence>
<feature type="binding site" evidence="14">
    <location>
        <position position="772"/>
    </location>
    <ligand>
        <name>substrate</name>
    </ligand>
</feature>
<evidence type="ECO:0000256" key="1">
    <source>
        <dbReference type="ARBA" id="ARBA00001946"/>
    </source>
</evidence>
<dbReference type="InterPro" id="IPR008279">
    <property type="entry name" value="PEP-util_enz_mobile_dom"/>
</dbReference>
<dbReference type="GO" id="GO:0016301">
    <property type="term" value="F:kinase activity"/>
    <property type="evidence" value="ECO:0007669"/>
    <property type="project" value="UniProtKB-UniRule"/>
</dbReference>
<feature type="binding site" evidence="14">
    <location>
        <position position="773"/>
    </location>
    <ligand>
        <name>substrate</name>
    </ligand>
</feature>
<evidence type="ECO:0000256" key="9">
    <source>
        <dbReference type="ARBA" id="ARBA00022777"/>
    </source>
</evidence>
<dbReference type="GO" id="GO:0046872">
    <property type="term" value="F:metal ion binding"/>
    <property type="evidence" value="ECO:0007669"/>
    <property type="project" value="UniProtKB-UniRule"/>
</dbReference>
<evidence type="ECO:0000256" key="7">
    <source>
        <dbReference type="ARBA" id="ARBA00022723"/>
    </source>
</evidence>
<proteinExistence type="inferred from homology"/>
<dbReference type="InterPro" id="IPR010121">
    <property type="entry name" value="Pyruvate_phosphate_dikinase"/>
</dbReference>
<evidence type="ECO:0000256" key="2">
    <source>
        <dbReference type="ARBA" id="ARBA00003144"/>
    </source>
</evidence>
<evidence type="ECO:0000256" key="6">
    <source>
        <dbReference type="ARBA" id="ARBA00022679"/>
    </source>
</evidence>
<gene>
    <name evidence="18" type="ordered locus">Spirs_2418</name>
</gene>
<dbReference type="Gene3D" id="1.20.80.30">
    <property type="match status" value="1"/>
</dbReference>
<keyword evidence="7 15" id="KW-0479">Metal-binding</keyword>